<accession>A0A450WPF7</accession>
<dbReference type="AlphaFoldDB" id="A0A450WPF7"/>
<proteinExistence type="predicted"/>
<sequence length="102" mass="11611">MYCRATITSIMGTTQCFAVNGYNITLGQISDGFRPGYETFLKCCRGKSCHYPANTIIRGGSILEFKEFTQPIQFGATKFRYAFPSIRATDSRTYTQQKDFFQ</sequence>
<protein>
    <submittedName>
        <fullName evidence="1">Uncharacterized protein</fullName>
    </submittedName>
</protein>
<organism evidence="1">
    <name type="scientific">Candidatus Kentrum sp. LPFa</name>
    <dbReference type="NCBI Taxonomy" id="2126335"/>
    <lineage>
        <taxon>Bacteria</taxon>
        <taxon>Pseudomonadati</taxon>
        <taxon>Pseudomonadota</taxon>
        <taxon>Gammaproteobacteria</taxon>
        <taxon>Candidatus Kentrum</taxon>
    </lineage>
</organism>
<gene>
    <name evidence="1" type="ORF">BECKLPF1236A_GA0070988_102091</name>
</gene>
<dbReference type="EMBL" id="CAADFM010000209">
    <property type="protein sequence ID" value="VFK18922.1"/>
    <property type="molecule type" value="Genomic_DNA"/>
</dbReference>
<name>A0A450WPF7_9GAMM</name>
<evidence type="ECO:0000313" key="1">
    <source>
        <dbReference type="EMBL" id="VFK18922.1"/>
    </source>
</evidence>
<reference evidence="1" key="1">
    <citation type="submission" date="2019-02" db="EMBL/GenBank/DDBJ databases">
        <authorList>
            <person name="Gruber-Vodicka R. H."/>
            <person name="Seah K. B. B."/>
        </authorList>
    </citation>
    <scope>NUCLEOTIDE SEQUENCE</scope>
    <source>
        <strain evidence="1">BECK_S312</strain>
    </source>
</reference>